<accession>A0A9P9AEH4</accession>
<keyword evidence="3" id="KW-1185">Reference proteome</keyword>
<proteinExistence type="predicted"/>
<organism evidence="2 3">
    <name type="scientific">Plectosphaerella plurivora</name>
    <dbReference type="NCBI Taxonomy" id="936078"/>
    <lineage>
        <taxon>Eukaryota</taxon>
        <taxon>Fungi</taxon>
        <taxon>Dikarya</taxon>
        <taxon>Ascomycota</taxon>
        <taxon>Pezizomycotina</taxon>
        <taxon>Sordariomycetes</taxon>
        <taxon>Hypocreomycetidae</taxon>
        <taxon>Glomerellales</taxon>
        <taxon>Plectosphaerellaceae</taxon>
        <taxon>Plectosphaerella</taxon>
    </lineage>
</organism>
<comment type="caution">
    <text evidence="2">The sequence shown here is derived from an EMBL/GenBank/DDBJ whole genome shotgun (WGS) entry which is preliminary data.</text>
</comment>
<dbReference type="EMBL" id="JAGSXJ010000003">
    <property type="protein sequence ID" value="KAH6693428.1"/>
    <property type="molecule type" value="Genomic_DNA"/>
</dbReference>
<protein>
    <submittedName>
        <fullName evidence="2">Uncharacterized protein</fullName>
    </submittedName>
</protein>
<reference evidence="2" key="1">
    <citation type="journal article" date="2021" name="Nat. Commun.">
        <title>Genetic determinants of endophytism in the Arabidopsis root mycobiome.</title>
        <authorList>
            <person name="Mesny F."/>
            <person name="Miyauchi S."/>
            <person name="Thiergart T."/>
            <person name="Pickel B."/>
            <person name="Atanasova L."/>
            <person name="Karlsson M."/>
            <person name="Huettel B."/>
            <person name="Barry K.W."/>
            <person name="Haridas S."/>
            <person name="Chen C."/>
            <person name="Bauer D."/>
            <person name="Andreopoulos W."/>
            <person name="Pangilinan J."/>
            <person name="LaButti K."/>
            <person name="Riley R."/>
            <person name="Lipzen A."/>
            <person name="Clum A."/>
            <person name="Drula E."/>
            <person name="Henrissat B."/>
            <person name="Kohler A."/>
            <person name="Grigoriev I.V."/>
            <person name="Martin F.M."/>
            <person name="Hacquard S."/>
        </authorList>
    </citation>
    <scope>NUCLEOTIDE SEQUENCE</scope>
    <source>
        <strain evidence="2">MPI-SDFR-AT-0117</strain>
    </source>
</reference>
<name>A0A9P9AEH4_9PEZI</name>
<sequence length="232" mass="25224">MSRKQSHLTRFLNITGVALPCTICASHLPSHGRIPSTALESQTASESLLSFQLPTARVQLPVATQPPSSSLSTVDIGRDNCVPCRTASLSQSPALTGASPGSLRTVRHRSSRYDHRPSILPCPGLTQSTPSLVLRRISPQRIFPWAPGDRLSPAKGCLSSFPVAPIPHPSPETYVGEAVLLARHITQNAAPKHVRLDPRGPNIHKRSLVQSLQRPRLPSRTSLTDFSQLDRR</sequence>
<dbReference type="Proteomes" id="UP000770015">
    <property type="component" value="Unassembled WGS sequence"/>
</dbReference>
<evidence type="ECO:0000256" key="1">
    <source>
        <dbReference type="SAM" id="MobiDB-lite"/>
    </source>
</evidence>
<evidence type="ECO:0000313" key="2">
    <source>
        <dbReference type="EMBL" id="KAH6693428.1"/>
    </source>
</evidence>
<evidence type="ECO:0000313" key="3">
    <source>
        <dbReference type="Proteomes" id="UP000770015"/>
    </source>
</evidence>
<gene>
    <name evidence="2" type="ORF">F5X68DRAFT_45038</name>
</gene>
<feature type="region of interest" description="Disordered" evidence="1">
    <location>
        <begin position="212"/>
        <end position="232"/>
    </location>
</feature>
<dbReference type="AlphaFoldDB" id="A0A9P9AEH4"/>